<dbReference type="SUPFAM" id="SSF46785">
    <property type="entry name" value="Winged helix' DNA-binding domain"/>
    <property type="match status" value="1"/>
</dbReference>
<dbReference type="GO" id="GO:0005634">
    <property type="term" value="C:nucleus"/>
    <property type="evidence" value="ECO:0007669"/>
    <property type="project" value="UniProtKB-SubCell"/>
</dbReference>
<dbReference type="SMART" id="SM00339">
    <property type="entry name" value="FH"/>
    <property type="match status" value="1"/>
</dbReference>
<evidence type="ECO:0000259" key="7">
    <source>
        <dbReference type="PROSITE" id="PS50039"/>
    </source>
</evidence>
<feature type="compositionally biased region" description="Low complexity" evidence="6">
    <location>
        <begin position="601"/>
        <end position="621"/>
    </location>
</feature>
<protein>
    <submittedName>
        <fullName evidence="8">(Mediterranean fruit fly) hypothetical protein</fullName>
    </submittedName>
</protein>
<dbReference type="PROSITE" id="PS50039">
    <property type="entry name" value="FORK_HEAD_3"/>
    <property type="match status" value="1"/>
</dbReference>
<dbReference type="PANTHER" id="PTHR46262">
    <property type="entry name" value="FORKHEAD BOX PROTEIN BINIOU"/>
    <property type="match status" value="1"/>
</dbReference>
<feature type="compositionally biased region" description="Gly residues" evidence="6">
    <location>
        <begin position="292"/>
        <end position="301"/>
    </location>
</feature>
<dbReference type="PANTHER" id="PTHR46262:SF2">
    <property type="entry name" value="FORKHEAD BOX PROTEIN BINIOU"/>
    <property type="match status" value="1"/>
</dbReference>
<dbReference type="FunFam" id="1.10.10.10:FF:000071">
    <property type="entry name" value="Forkhead box F1"/>
    <property type="match status" value="1"/>
</dbReference>
<dbReference type="Proteomes" id="UP000606786">
    <property type="component" value="Unassembled WGS sequence"/>
</dbReference>
<evidence type="ECO:0000256" key="4">
    <source>
        <dbReference type="ARBA" id="ARBA00023242"/>
    </source>
</evidence>
<dbReference type="PRINTS" id="PR00053">
    <property type="entry name" value="FORKHEAD"/>
</dbReference>
<dbReference type="OrthoDB" id="5954824at2759"/>
<comment type="caution">
    <text evidence="8">The sequence shown here is derived from an EMBL/GenBank/DDBJ whole genome shotgun (WGS) entry which is preliminary data.</text>
</comment>
<sequence>MIKSEEVMDTNGGHSSSHNGLHHTHHSTHLPHHQSIYRNLPSNIISATNFNPLAYGEQTAMLRMPQESPELQEEKPDLNYLDRKYYATMMTQQQPVLVSEAASYGLTSLHTMCASPHTTPENDIGILMPSSPNSSPHNEGIGGGLKVPPEAANLQHYATTAQNRVISSKMVDLSQQLNSHYTPTIKYCTSNTIFNTSEYLPSNEHEHPPSTTSALPVVSAATANSGDILTQSLQRLPNVGMPGAGVSCASTSSGVITSSHSVSGQLCSTTETMSYSNSSSPAKSVHSNQSDGDGGGGGGVGSLQQQQQQQQQSNASSTRELTPPDTTKKSGARRPEKPALSYINMIAMAIKESPTGKLTLNEIYGFLQKRFEFFRGSYVGWKNSVRHNLSLNECFKKLPKGISVGKPGKGNYWTIDQNSAYMFEDEASLRRRPRGYRSKLKVKPYPSTNGFYTTSSYDPSMDNANFYATQPYASYEYATSSAAAAAPFTDSWNSHAAHTQTLPQYSNIAAASSVLHGSNNSGTPPLAHTLASSALVSSTGSPTHATSASLQSSNPGLDYATATMVAANYPYGSTTGGGGSIGGAVGATYGLDNGLRSMTLSHMHQHQQQQQQQQQQHHSTMTPPPPPLPPSSMSNSTLIDRKPIFLPSMTPPTSSALSTPPLHHQHMVGSNNGGGGGYYEHIKFSN</sequence>
<dbReference type="InterPro" id="IPR030456">
    <property type="entry name" value="TF_fork_head_CS_2"/>
</dbReference>
<dbReference type="InterPro" id="IPR001766">
    <property type="entry name" value="Fork_head_dom"/>
</dbReference>
<dbReference type="GO" id="GO:0000981">
    <property type="term" value="F:DNA-binding transcription factor activity, RNA polymerase II-specific"/>
    <property type="evidence" value="ECO:0007669"/>
    <property type="project" value="TreeGrafter"/>
</dbReference>
<feature type="compositionally biased region" description="Low complexity" evidence="6">
    <location>
        <begin position="646"/>
        <end position="662"/>
    </location>
</feature>
<dbReference type="Pfam" id="PF00250">
    <property type="entry name" value="Forkhead"/>
    <property type="match status" value="1"/>
</dbReference>
<feature type="DNA-binding region" description="Fork-head" evidence="5">
    <location>
        <begin position="337"/>
        <end position="433"/>
    </location>
</feature>
<dbReference type="GO" id="GO:0009887">
    <property type="term" value="P:animal organ morphogenesis"/>
    <property type="evidence" value="ECO:0007669"/>
    <property type="project" value="TreeGrafter"/>
</dbReference>
<dbReference type="InterPro" id="IPR036388">
    <property type="entry name" value="WH-like_DNA-bd_sf"/>
</dbReference>
<evidence type="ECO:0000256" key="1">
    <source>
        <dbReference type="ARBA" id="ARBA00004123"/>
    </source>
</evidence>
<dbReference type="PROSITE" id="PS00658">
    <property type="entry name" value="FORK_HEAD_2"/>
    <property type="match status" value="1"/>
</dbReference>
<keyword evidence="4 5" id="KW-0539">Nucleus</keyword>
<feature type="compositionally biased region" description="Polar residues" evidence="6">
    <location>
        <begin position="271"/>
        <end position="288"/>
    </location>
</feature>
<dbReference type="Gene3D" id="1.10.10.10">
    <property type="entry name" value="Winged helix-like DNA-binding domain superfamily/Winged helix DNA-binding domain"/>
    <property type="match status" value="1"/>
</dbReference>
<comment type="subcellular location">
    <subcellularLocation>
        <location evidence="1 5">Nucleus</location>
    </subcellularLocation>
</comment>
<dbReference type="InterPro" id="IPR051770">
    <property type="entry name" value="Forkhead_box_regulator"/>
</dbReference>
<feature type="compositionally biased region" description="Low complexity" evidence="6">
    <location>
        <begin position="302"/>
        <end position="313"/>
    </location>
</feature>
<evidence type="ECO:0000313" key="9">
    <source>
        <dbReference type="Proteomes" id="UP000606786"/>
    </source>
</evidence>
<dbReference type="AlphaFoldDB" id="A0A811UUG2"/>
<evidence type="ECO:0000256" key="5">
    <source>
        <dbReference type="PROSITE-ProRule" id="PRU00089"/>
    </source>
</evidence>
<evidence type="ECO:0000313" key="8">
    <source>
        <dbReference type="EMBL" id="CAD7002314.1"/>
    </source>
</evidence>
<gene>
    <name evidence="8" type="ORF">CCAP1982_LOCUS10805</name>
</gene>
<dbReference type="GO" id="GO:0000978">
    <property type="term" value="F:RNA polymerase II cis-regulatory region sequence-specific DNA binding"/>
    <property type="evidence" value="ECO:0007669"/>
    <property type="project" value="TreeGrafter"/>
</dbReference>
<feature type="compositionally biased region" description="Basic residues" evidence="6">
    <location>
        <begin position="20"/>
        <end position="32"/>
    </location>
</feature>
<evidence type="ECO:0000256" key="3">
    <source>
        <dbReference type="ARBA" id="ARBA00023125"/>
    </source>
</evidence>
<feature type="compositionally biased region" description="Low complexity" evidence="6">
    <location>
        <begin position="10"/>
        <end position="19"/>
    </location>
</feature>
<reference evidence="8" key="1">
    <citation type="submission" date="2020-11" db="EMBL/GenBank/DDBJ databases">
        <authorList>
            <person name="Whitehead M."/>
        </authorList>
    </citation>
    <scope>NUCLEOTIDE SEQUENCE</scope>
    <source>
        <strain evidence="8">EGII</strain>
    </source>
</reference>
<accession>A0A811UUG2</accession>
<keyword evidence="3 5" id="KW-0238">DNA-binding</keyword>
<feature type="region of interest" description="Disordered" evidence="6">
    <location>
        <begin position="1"/>
        <end position="33"/>
    </location>
</feature>
<dbReference type="EMBL" id="CAJHJT010000034">
    <property type="protein sequence ID" value="CAD7002314.1"/>
    <property type="molecule type" value="Genomic_DNA"/>
</dbReference>
<evidence type="ECO:0000256" key="2">
    <source>
        <dbReference type="ARBA" id="ARBA00022473"/>
    </source>
</evidence>
<keyword evidence="2" id="KW-0217">Developmental protein</keyword>
<keyword evidence="9" id="KW-1185">Reference proteome</keyword>
<dbReference type="InterPro" id="IPR036390">
    <property type="entry name" value="WH_DNA-bd_sf"/>
</dbReference>
<organism evidence="8 9">
    <name type="scientific">Ceratitis capitata</name>
    <name type="common">Mediterranean fruit fly</name>
    <name type="synonym">Tephritis capitata</name>
    <dbReference type="NCBI Taxonomy" id="7213"/>
    <lineage>
        <taxon>Eukaryota</taxon>
        <taxon>Metazoa</taxon>
        <taxon>Ecdysozoa</taxon>
        <taxon>Arthropoda</taxon>
        <taxon>Hexapoda</taxon>
        <taxon>Insecta</taxon>
        <taxon>Pterygota</taxon>
        <taxon>Neoptera</taxon>
        <taxon>Endopterygota</taxon>
        <taxon>Diptera</taxon>
        <taxon>Brachycera</taxon>
        <taxon>Muscomorpha</taxon>
        <taxon>Tephritoidea</taxon>
        <taxon>Tephritidae</taxon>
        <taxon>Ceratitis</taxon>
        <taxon>Ceratitis</taxon>
    </lineage>
</organism>
<name>A0A811UUG2_CERCA</name>
<evidence type="ECO:0000256" key="6">
    <source>
        <dbReference type="SAM" id="MobiDB-lite"/>
    </source>
</evidence>
<feature type="region of interest" description="Disordered" evidence="6">
    <location>
        <begin position="601"/>
        <end position="676"/>
    </location>
</feature>
<feature type="domain" description="Fork-head" evidence="7">
    <location>
        <begin position="337"/>
        <end position="433"/>
    </location>
</feature>
<proteinExistence type="predicted"/>
<dbReference type="GO" id="GO:0001710">
    <property type="term" value="P:mesodermal cell fate commitment"/>
    <property type="evidence" value="ECO:0007669"/>
    <property type="project" value="UniProtKB-ARBA"/>
</dbReference>
<feature type="region of interest" description="Disordered" evidence="6">
    <location>
        <begin position="271"/>
        <end position="337"/>
    </location>
</feature>